<evidence type="ECO:0000256" key="4">
    <source>
        <dbReference type="PIRSR" id="PIRSR006806-1"/>
    </source>
</evidence>
<comment type="caution">
    <text evidence="6">The sequence shown here is derived from an EMBL/GenBank/DDBJ whole genome shotgun (WGS) entry which is preliminary data.</text>
</comment>
<reference evidence="6" key="1">
    <citation type="submission" date="2019-03" db="EMBL/GenBank/DDBJ databases">
        <title>Lake Tanganyika Metagenome-Assembled Genomes (MAGs).</title>
        <authorList>
            <person name="Tran P."/>
        </authorList>
    </citation>
    <scope>NUCLEOTIDE SEQUENCE</scope>
    <source>
        <strain evidence="6">K_DeepCast_65m_m2_066</strain>
    </source>
</reference>
<dbReference type="PANTHER" id="PTHR23407:SF1">
    <property type="entry name" value="5-FORMYLTETRAHYDROFOLATE CYCLO-LIGASE"/>
    <property type="match status" value="1"/>
</dbReference>
<dbReference type="SUPFAM" id="SSF100950">
    <property type="entry name" value="NagB/RpiA/CoA transferase-like"/>
    <property type="match status" value="1"/>
</dbReference>
<comment type="cofactor">
    <cofactor evidence="5">
        <name>Mg(2+)</name>
        <dbReference type="ChEBI" id="CHEBI:18420"/>
    </cofactor>
</comment>
<dbReference type="NCBIfam" id="TIGR02727">
    <property type="entry name" value="MTHFS_bact"/>
    <property type="match status" value="1"/>
</dbReference>
<dbReference type="GO" id="GO:0035999">
    <property type="term" value="P:tetrahydrofolate interconversion"/>
    <property type="evidence" value="ECO:0007669"/>
    <property type="project" value="TreeGrafter"/>
</dbReference>
<accession>A0A937W0P4</accession>
<evidence type="ECO:0000313" key="7">
    <source>
        <dbReference type="Proteomes" id="UP000712673"/>
    </source>
</evidence>
<dbReference type="Proteomes" id="UP000712673">
    <property type="component" value="Unassembled WGS sequence"/>
</dbReference>
<gene>
    <name evidence="6" type="ORF">FJZ47_04560</name>
</gene>
<dbReference type="InterPro" id="IPR037171">
    <property type="entry name" value="NagB/RpiA_transferase-like"/>
</dbReference>
<proteinExistence type="inferred from homology"/>
<dbReference type="EC" id="6.3.3.2" evidence="5"/>
<keyword evidence="5" id="KW-0460">Magnesium</keyword>
<keyword evidence="2 4" id="KW-0547">Nucleotide-binding</keyword>
<sequence length="195" mass="21175">MMSAKAQLRQRMLAQRASLSGVEIARQSAMIAVFVGSVPAFCHSHTVMLYLALPQEVQTLALLTQACQRQQRIAVPVVNGTTLAAVALDDASMPLRRGRFGILEPAKPWSVIAPEEIGCIIVPGLAFDVHGGRLGFGKGYYDRFLAQCPTTTYRCGVAFHMQVVTRVPQDAHDICMHGIVTEQGYRPCIPALPTA</sequence>
<name>A0A937W0P4_UNCTE</name>
<feature type="binding site" evidence="4">
    <location>
        <begin position="5"/>
        <end position="9"/>
    </location>
    <ligand>
        <name>ATP</name>
        <dbReference type="ChEBI" id="CHEBI:30616"/>
    </ligand>
</feature>
<dbReference type="InterPro" id="IPR002698">
    <property type="entry name" value="FTHF_cligase"/>
</dbReference>
<dbReference type="GO" id="GO:0030272">
    <property type="term" value="F:5-formyltetrahydrofolate cyclo-ligase activity"/>
    <property type="evidence" value="ECO:0007669"/>
    <property type="project" value="UniProtKB-EC"/>
</dbReference>
<organism evidence="6 7">
    <name type="scientific">Tectimicrobiota bacterium</name>
    <dbReference type="NCBI Taxonomy" id="2528274"/>
    <lineage>
        <taxon>Bacteria</taxon>
        <taxon>Pseudomonadati</taxon>
        <taxon>Nitrospinota/Tectimicrobiota group</taxon>
        <taxon>Candidatus Tectimicrobiota</taxon>
    </lineage>
</organism>
<dbReference type="GO" id="GO:0046872">
    <property type="term" value="F:metal ion binding"/>
    <property type="evidence" value="ECO:0007669"/>
    <property type="project" value="UniProtKB-KW"/>
</dbReference>
<dbReference type="GO" id="GO:0005524">
    <property type="term" value="F:ATP binding"/>
    <property type="evidence" value="ECO:0007669"/>
    <property type="project" value="UniProtKB-KW"/>
</dbReference>
<evidence type="ECO:0000256" key="3">
    <source>
        <dbReference type="ARBA" id="ARBA00022840"/>
    </source>
</evidence>
<keyword evidence="6" id="KW-0436">Ligase</keyword>
<feature type="binding site" evidence="4">
    <location>
        <position position="51"/>
    </location>
    <ligand>
        <name>substrate</name>
    </ligand>
</feature>
<comment type="catalytic activity">
    <reaction evidence="5">
        <text>(6S)-5-formyl-5,6,7,8-tetrahydrofolate + ATP = (6R)-5,10-methenyltetrahydrofolate + ADP + phosphate</text>
        <dbReference type="Rhea" id="RHEA:10488"/>
        <dbReference type="ChEBI" id="CHEBI:30616"/>
        <dbReference type="ChEBI" id="CHEBI:43474"/>
        <dbReference type="ChEBI" id="CHEBI:57455"/>
        <dbReference type="ChEBI" id="CHEBI:57457"/>
        <dbReference type="ChEBI" id="CHEBI:456216"/>
        <dbReference type="EC" id="6.3.3.2"/>
    </reaction>
</comment>
<dbReference type="AlphaFoldDB" id="A0A937W0P4"/>
<comment type="similarity">
    <text evidence="1 5">Belongs to the 5-formyltetrahydrofolate cyclo-ligase family.</text>
</comment>
<dbReference type="PANTHER" id="PTHR23407">
    <property type="entry name" value="ATPASE INHIBITOR/5-FORMYLTETRAHYDROFOLATE CYCLO-LIGASE"/>
    <property type="match status" value="1"/>
</dbReference>
<dbReference type="Pfam" id="PF01812">
    <property type="entry name" value="5-FTHF_cyc-lig"/>
    <property type="match status" value="1"/>
</dbReference>
<dbReference type="GO" id="GO:0009396">
    <property type="term" value="P:folic acid-containing compound biosynthetic process"/>
    <property type="evidence" value="ECO:0007669"/>
    <property type="project" value="TreeGrafter"/>
</dbReference>
<keyword evidence="5" id="KW-0479">Metal-binding</keyword>
<evidence type="ECO:0000256" key="5">
    <source>
        <dbReference type="RuleBase" id="RU361279"/>
    </source>
</evidence>
<evidence type="ECO:0000313" key="6">
    <source>
        <dbReference type="EMBL" id="MBM3223061.1"/>
    </source>
</evidence>
<feature type="binding site" evidence="4">
    <location>
        <begin position="133"/>
        <end position="141"/>
    </location>
    <ligand>
        <name>ATP</name>
        <dbReference type="ChEBI" id="CHEBI:30616"/>
    </ligand>
</feature>
<dbReference type="PIRSF" id="PIRSF006806">
    <property type="entry name" value="FTHF_cligase"/>
    <property type="match status" value="1"/>
</dbReference>
<dbReference type="EMBL" id="VGLS01000090">
    <property type="protein sequence ID" value="MBM3223061.1"/>
    <property type="molecule type" value="Genomic_DNA"/>
</dbReference>
<evidence type="ECO:0000256" key="1">
    <source>
        <dbReference type="ARBA" id="ARBA00010638"/>
    </source>
</evidence>
<feature type="binding site" evidence="4">
    <location>
        <position position="56"/>
    </location>
    <ligand>
        <name>substrate</name>
    </ligand>
</feature>
<dbReference type="Gene3D" id="3.40.50.10420">
    <property type="entry name" value="NagB/RpiA/CoA transferase-like"/>
    <property type="match status" value="1"/>
</dbReference>
<protein>
    <recommendedName>
        <fullName evidence="5">5-formyltetrahydrofolate cyclo-ligase</fullName>
        <ecNumber evidence="5">6.3.3.2</ecNumber>
    </recommendedName>
</protein>
<keyword evidence="3 4" id="KW-0067">ATP-binding</keyword>
<dbReference type="InterPro" id="IPR024185">
    <property type="entry name" value="FTHF_cligase-like_sf"/>
</dbReference>
<evidence type="ECO:0000256" key="2">
    <source>
        <dbReference type="ARBA" id="ARBA00022741"/>
    </source>
</evidence>